<evidence type="ECO:0000313" key="2">
    <source>
        <dbReference type="Proteomes" id="UP000032279"/>
    </source>
</evidence>
<dbReference type="RefSeq" id="WP_044011343.1">
    <property type="nucleotide sequence ID" value="NZ_AWTT01000048.1"/>
</dbReference>
<name>A0A0D1A4F6_9LACO</name>
<dbReference type="PATRIC" id="fig|1335616.4.peg.1654"/>
<protein>
    <recommendedName>
        <fullName evidence="3">Dithiol-disulfide isomerase</fullName>
    </recommendedName>
</protein>
<accession>A0A0D1A4F6</accession>
<dbReference type="EMBL" id="AWTT01000048">
    <property type="protein sequence ID" value="KIS02785.1"/>
    <property type="molecule type" value="Genomic_DNA"/>
</dbReference>
<reference evidence="1 2" key="1">
    <citation type="submission" date="2013-08" db="EMBL/GenBank/DDBJ databases">
        <title>Lactobacillus wasatchii sp. WDC04, a late gas producing bacteria isolated from aged chedder cheese.</title>
        <authorList>
            <person name="Oberg C.J."/>
            <person name="Culumber M."/>
            <person name="McMahon D.J."/>
            <person name="Broadbent J.R."/>
            <person name="Oberg T.S."/>
            <person name="Ortaki F."/>
        </authorList>
    </citation>
    <scope>NUCLEOTIDE SEQUENCE [LARGE SCALE GENOMIC DNA]</scope>
    <source>
        <strain evidence="1 2">WDC04</strain>
    </source>
</reference>
<dbReference type="AlphaFoldDB" id="A0A0D1A4F6"/>
<proteinExistence type="predicted"/>
<dbReference type="Pfam" id="PF13743">
    <property type="entry name" value="Thioredoxin_5"/>
    <property type="match status" value="1"/>
</dbReference>
<gene>
    <name evidence="1" type="ORF">WDC_1649</name>
</gene>
<sequence>MLEVYLFVEPLGTKCMRCENDVLKLDNTLDGTVQYQFIPLLNMQTITNTLDAYGLNSHDLKLRNNAADTLFQIIMDYKAALFQGRKKGRAFLLHMQRHLVCDHHEYSLSLTKKIAQMAKLDLEMFTEDRTSKLARQAFTTDQKMATEMGVSKPSSAVVFDANNSDDGVLIDNFDYQTLVDICTNKTEALQKSAQDFVNFYQHQSNPNLHIL</sequence>
<keyword evidence="2" id="KW-1185">Reference proteome</keyword>
<dbReference type="Proteomes" id="UP000032279">
    <property type="component" value="Unassembled WGS sequence"/>
</dbReference>
<dbReference type="OrthoDB" id="2156137at2"/>
<evidence type="ECO:0000313" key="1">
    <source>
        <dbReference type="EMBL" id="KIS02785.1"/>
    </source>
</evidence>
<organism evidence="1 2">
    <name type="scientific">Paucilactobacillus wasatchensis</name>
    <dbReference type="NCBI Taxonomy" id="1335616"/>
    <lineage>
        <taxon>Bacteria</taxon>
        <taxon>Bacillati</taxon>
        <taxon>Bacillota</taxon>
        <taxon>Bacilli</taxon>
        <taxon>Lactobacillales</taxon>
        <taxon>Lactobacillaceae</taxon>
        <taxon>Paucilactobacillus</taxon>
    </lineage>
</organism>
<comment type="caution">
    <text evidence="1">The sequence shown here is derived from an EMBL/GenBank/DDBJ whole genome shotgun (WGS) entry which is preliminary data.</text>
</comment>
<dbReference type="STRING" id="1335616.WDC_1649"/>
<evidence type="ECO:0008006" key="3">
    <source>
        <dbReference type="Google" id="ProtNLM"/>
    </source>
</evidence>